<evidence type="ECO:0000259" key="8">
    <source>
        <dbReference type="Pfam" id="PF24101"/>
    </source>
</evidence>
<dbReference type="GO" id="GO:0005634">
    <property type="term" value="C:nucleus"/>
    <property type="evidence" value="ECO:0007669"/>
    <property type="project" value="UniProtKB-SubCell"/>
</dbReference>
<dbReference type="GO" id="GO:0042791">
    <property type="term" value="P:5S class rRNA transcription by RNA polymerase III"/>
    <property type="evidence" value="ECO:0007669"/>
    <property type="project" value="TreeGrafter"/>
</dbReference>
<evidence type="ECO:0000256" key="1">
    <source>
        <dbReference type="ARBA" id="ARBA00004123"/>
    </source>
</evidence>
<keyword evidence="2" id="KW-0597">Phosphoprotein</keyword>
<feature type="region of interest" description="Disordered" evidence="6">
    <location>
        <begin position="675"/>
        <end position="720"/>
    </location>
</feature>
<evidence type="ECO:0000256" key="2">
    <source>
        <dbReference type="ARBA" id="ARBA00022553"/>
    </source>
</evidence>
<feature type="region of interest" description="Disordered" evidence="6">
    <location>
        <begin position="2335"/>
        <end position="2437"/>
    </location>
</feature>
<evidence type="ECO:0000256" key="3">
    <source>
        <dbReference type="ARBA" id="ARBA00023125"/>
    </source>
</evidence>
<dbReference type="PANTHER" id="PTHR15180:SF1">
    <property type="entry name" value="GENERAL TRANSCRIPTION FACTOR 3C POLYPEPTIDE 1"/>
    <property type="match status" value="1"/>
</dbReference>
<keyword evidence="3" id="KW-0238">DNA-binding</keyword>
<evidence type="ECO:0000256" key="5">
    <source>
        <dbReference type="ARBA" id="ARBA00023242"/>
    </source>
</evidence>
<name>A0A6A7FY16_9CRUS</name>
<keyword evidence="4" id="KW-0804">Transcription</keyword>
<evidence type="ECO:0000256" key="6">
    <source>
        <dbReference type="SAM" id="MobiDB-lite"/>
    </source>
</evidence>
<feature type="compositionally biased region" description="Polar residues" evidence="6">
    <location>
        <begin position="566"/>
        <end position="579"/>
    </location>
</feature>
<dbReference type="InterPro" id="IPR044210">
    <property type="entry name" value="Tfc3-like"/>
</dbReference>
<protein>
    <submittedName>
        <fullName evidence="9">General transcription factor 3C polypeptide 1-like</fullName>
    </submittedName>
</protein>
<dbReference type="InterPro" id="IPR007309">
    <property type="entry name" value="TFIIIC_Bblock-bd"/>
</dbReference>
<dbReference type="CDD" id="cd16169">
    <property type="entry name" value="Tau138_eWH"/>
    <property type="match status" value="1"/>
</dbReference>
<dbReference type="InterPro" id="IPR035625">
    <property type="entry name" value="Tfc3-like_eWH"/>
</dbReference>
<accession>A0A6A7FY16</accession>
<dbReference type="GO" id="GO:0003677">
    <property type="term" value="F:DNA binding"/>
    <property type="evidence" value="ECO:0007669"/>
    <property type="project" value="UniProtKB-KW"/>
</dbReference>
<feature type="compositionally biased region" description="Low complexity" evidence="6">
    <location>
        <begin position="678"/>
        <end position="700"/>
    </location>
</feature>
<feature type="region of interest" description="Disordered" evidence="6">
    <location>
        <begin position="1899"/>
        <end position="1987"/>
    </location>
</feature>
<dbReference type="GO" id="GO:0006384">
    <property type="term" value="P:transcription initiation at RNA polymerase III promoter"/>
    <property type="evidence" value="ECO:0007669"/>
    <property type="project" value="InterPro"/>
</dbReference>
<dbReference type="EMBL" id="IACT01004279">
    <property type="protein sequence ID" value="LAC23477.1"/>
    <property type="molecule type" value="mRNA"/>
</dbReference>
<comment type="subcellular location">
    <subcellularLocation>
        <location evidence="1">Nucleus</location>
    </subcellularLocation>
</comment>
<feature type="region of interest" description="Disordered" evidence="6">
    <location>
        <begin position="558"/>
        <end position="579"/>
    </location>
</feature>
<dbReference type="Pfam" id="PF04182">
    <property type="entry name" value="B-block_TFIIIC"/>
    <property type="match status" value="1"/>
</dbReference>
<feature type="compositionally biased region" description="Acidic residues" evidence="6">
    <location>
        <begin position="2087"/>
        <end position="2097"/>
    </location>
</feature>
<feature type="region of interest" description="Disordered" evidence="6">
    <location>
        <begin position="2070"/>
        <end position="2115"/>
    </location>
</feature>
<feature type="domain" description="GTF3C1 extended winged-helix" evidence="8">
    <location>
        <begin position="897"/>
        <end position="999"/>
    </location>
</feature>
<sequence>MAESEILQVSQIEDEIALEGLDGITLQGLWLRLEICSKQPSKEPLSVSAKYSVWSIISQDAELRFFLLPTPRPDLIIHNRYELMDPELGIVMEAPLSNTVNIYPFHKAEDEAAGVMGSCQYYYARTDITDEVCDLTLDIFEQSYETGAVVVVASQSLREQSLQIPSHVDWFKPLTLAQYCILERIGRTRTMGDVTQGKHGMTQLGDAKSLFYHRKRLLRLGLITKQTHLQKGISGASQTGSLLHLTRFYIERKSKFVLLIEHCVELLHAMPDSTMPVKNLKDALGLPEPSSRKLLKNPELLKYIEFLNIRHSLLYPDDPRKESHSKNGKEKQVRCARLLEPGLRGSDVFCGREDNVDAEDEDDDEPTAGIMDTSKLLLHRSLLQQAYSIVEKSGASGTTQREIGRKMGQTRLDSRTICRNLERCGAVGSLLRDIGRQRVTHFVARHLLPDSHLTREFKQEKNKLMQLINTAQDTSSPHEQVPNVADLSGLPQAASNKQLKGSESADWTTLSITEDLDCHSININDHTELSSAESSANNSAVETILPDDLIDTDVPRANLDGDEGITNPTLHRTLDSTDNNTECKTHSPLITQLGGSATIQLDESATIIPFSQEHPNAAVNQKPCVEDDDSGRNIINSSAETPEFEIQNSITSVQSVAETTTTHFSTPVKVKGDYKFTSGASNPPSPLASSPVSPRSSQASCYSQGGLLSPSDVGSSQTTNTKDISCLANEPTHITVHIEKSPSEQQMGASQSTDALATEENVNRISDCKNIKRERTAKTTSNLEIEPDLIIPDGPNEQSCSIVSALSDTQLQAAMIDVLNMPESGVVTREEGGSFSEFGFEEHFSGSCLDANVSATADEDSCVIDAADMPKISCITQDTRSLIKKALHGTDLLEFGHVTTRMLRRINIILEMVKRQRVVADVFKLQKTILEYEQDEEHRVDKKSVMRLLQRLRAGGLIKTITVKFTTKMGCKESTLVLHPSVQPDDIYLTSIIEQLKLKFIPAQVKKDRRLPTNNLPSNSNSTSGAITGDVICSETSALAEKTLSSETLSVSVIASDAKQQKQASKQHTNNKKKKLPVVNPTLGRVGPKFKRLQDLHHLLFYLVRDYSGDPNLSQEEAWSKIYQDNPALEPRDPSLPRIYIPELSWRMFIPPIPNHVKEADGWGLMCDVVVCLPLYLFVRIIRCTITPELFTWLKHPIKKFLLIKLLPASIRSLLLDSRRYVHNFMELINQLCYMGLVQLGPHISKERDQRFVYLNRDASILNTTSSGPGYHQITADQDYPLSAYSFDNLASVHQYWYDMMRTCLHTNLGGQRTLQQGQAITIQILAHKPQMMETLEIRQFTEAPERDTGITPGDSKGASGLDSAMFAHLKRNWSFSLHHNSDRTFSHQQLFGSNSETANKQDVVPGGALYYNYLMSTTQQQLPPHTSNRLPGLRKLAVYKTRKGEEVCEEVGVSVLSKQDKKRKKFLAPARVKSKRLTLGGRGKKTSYLRRIKARPKTVRKPYYDDEDKAALRKMDKLRVIWSASEDSLLLLCKVAACYLLPPSPRPRMMPFSLVRNILHRRFPESQNKTGRACQRRITYIMKNTTTAESVSIFIEAVRQDPFILENFPPPGISQNRENMDSIYGSMFTNLVNQLVIKFTSNSSRCHLNLPNSLNKFFEEFEVIPAKSIKPSLTYPDPKTTSDVQFHVIQTLLYSSLCCRADRESYAYQLYQAYSQFSQQMLYNALVALRSSQMISYKKCYTRSANSQTCLPLSASPFQLSMSYIHKFVTKYQYDVYNNCWNLLKRLKHSYYNTYASGKRPEDLVNNSDLAVPLMRDNNNEGGCIAALIEQTSSKRVIMHTFLPDTIIVIDTNRKITSQLPFQNSNITRRVNDLAAASGKTVDMSAISTFSVPNINNEKELSEVNKSKRTDVDNENEPPTKKMKIEAIRQRKSSEQDTQSNCSEDAAESDSNKNLNDTFDANDESLNLENSPAENDGNSRVATLPSCTSSNLVNKRIKELQLGDQGRKRQLSSSSVCFSVSTAKKQKTDDDMVTFAGDDNIIDFDSIDSTDVVDSNYNSTEYTSQYINSLGNHASMPDDDHPSDLQDTDNDTETDTVEPTTSQTNSSKTYHSRTRHVTSASRLSVFMKDKNTTSLLENQEIGAGGPALLQHMQDNLLLTACDVTCQLTIPPSTGLPPPPEPGESCLLTLDQLSQHLIPVDRQQQLQVMEQYKRGEINTNVTLSDVLQQWKEAGYSDQILALVEEIYGFVNYKGVAGATRADIQQWRTSRGGGDCMAVVEEMEVAGLLLREGIAQHTWLTLPNAHHWMVHTQHLSRQERQGLRLQGVYCMKVETSSNEASKDIPDEEDSCDSTRQSVTNDDNSYNASTPDDENNQAADTYDDEDSLGGEEETRMTGAPDAASNLNSGGGNANEGGAGRNNEVSSNTKVCQGKRESGRVRSRLSMVMRKGYCKDREESRKMEKMVHDYQQNDRREQVSISLRPWIRICGSLNRRVLDRMLGTVLFRVLEQPGVSGVKVAEQLAPALLPVHVFELLHMLHDLYCLERSRITILHQPRSFFNKNSMMQVKDDAGPEDEEAVVGYSPTVDCITKLSVFIGDKKYSHDFLSNDRR</sequence>
<feature type="compositionally biased region" description="Basic and acidic residues" evidence="6">
    <location>
        <begin position="1899"/>
        <end position="1936"/>
    </location>
</feature>
<feature type="compositionally biased region" description="Polar residues" evidence="6">
    <location>
        <begin position="2352"/>
        <end position="2368"/>
    </location>
</feature>
<evidence type="ECO:0000256" key="4">
    <source>
        <dbReference type="ARBA" id="ARBA00023163"/>
    </source>
</evidence>
<reference evidence="9" key="1">
    <citation type="submission" date="2017-11" db="EMBL/GenBank/DDBJ databases">
        <title>The sensing device of the deep-sea amphipod.</title>
        <authorList>
            <person name="Kobayashi H."/>
            <person name="Nagahama T."/>
            <person name="Arai W."/>
            <person name="Sasagawa Y."/>
            <person name="Umeda M."/>
            <person name="Hayashi T."/>
            <person name="Nikaido I."/>
            <person name="Watanabe H."/>
            <person name="Oguri K."/>
            <person name="Kitazato H."/>
            <person name="Fujioka K."/>
            <person name="Kido Y."/>
            <person name="Takami H."/>
        </authorList>
    </citation>
    <scope>NUCLEOTIDE SEQUENCE</scope>
    <source>
        <tissue evidence="9">Whole body</tissue>
    </source>
</reference>
<feature type="domain" description="B-block binding subunit of TFIIIC" evidence="7">
    <location>
        <begin position="178"/>
        <end position="251"/>
    </location>
</feature>
<evidence type="ECO:0000313" key="9">
    <source>
        <dbReference type="EMBL" id="LAC23477.1"/>
    </source>
</evidence>
<feature type="compositionally biased region" description="Polar residues" evidence="6">
    <location>
        <begin position="1953"/>
        <end position="1987"/>
    </location>
</feature>
<feature type="compositionally biased region" description="Acidic residues" evidence="6">
    <location>
        <begin position="2369"/>
        <end position="2389"/>
    </location>
</feature>
<keyword evidence="5" id="KW-0539">Nucleus</keyword>
<dbReference type="InterPro" id="IPR056467">
    <property type="entry name" value="eWH_GTF3C1"/>
</dbReference>
<feature type="compositionally biased region" description="Gly residues" evidence="6">
    <location>
        <begin position="2406"/>
        <end position="2417"/>
    </location>
</feature>
<dbReference type="Pfam" id="PF24101">
    <property type="entry name" value="WHD_GTF3C1"/>
    <property type="match status" value="1"/>
</dbReference>
<proteinExistence type="evidence at transcript level"/>
<dbReference type="GO" id="GO:0000127">
    <property type="term" value="C:transcription factor TFIIIC complex"/>
    <property type="evidence" value="ECO:0007669"/>
    <property type="project" value="InterPro"/>
</dbReference>
<dbReference type="PANTHER" id="PTHR15180">
    <property type="entry name" value="GENERAL TRANSCRIPTION FACTOR 3C POLYPEPTIDE 1"/>
    <property type="match status" value="1"/>
</dbReference>
<evidence type="ECO:0000259" key="7">
    <source>
        <dbReference type="Pfam" id="PF04182"/>
    </source>
</evidence>
<organism evidence="9">
    <name type="scientific">Hirondellea gigas</name>
    <dbReference type="NCBI Taxonomy" id="1518452"/>
    <lineage>
        <taxon>Eukaryota</taxon>
        <taxon>Metazoa</taxon>
        <taxon>Ecdysozoa</taxon>
        <taxon>Arthropoda</taxon>
        <taxon>Crustacea</taxon>
        <taxon>Multicrustacea</taxon>
        <taxon>Malacostraca</taxon>
        <taxon>Eumalacostraca</taxon>
        <taxon>Peracarida</taxon>
        <taxon>Amphipoda</taxon>
        <taxon>Amphilochidea</taxon>
        <taxon>Lysianassida</taxon>
        <taxon>Lysianassidira</taxon>
        <taxon>Lysianassoidea</taxon>
        <taxon>Lysianassidae</taxon>
        <taxon>Hirondellea</taxon>
    </lineage>
</organism>